<dbReference type="VEuPathDB" id="VectorBase:LOC119186670"/>
<sequence length="215" mass="25089">MKFRDNSKVLDTSPSEFWKYGTRKFRIQLHETTPIEVRGVVETLTKYAQERFIRLDEKCLQRAIQVFNDEMCSYSTLNFIETYENTQPLFDAPHGDLTTFYKDAPASFDAMIELLNFQFHGIHEEVSAFINILYSLVEKAIPKNCMEIVSPASAGKKLFFDPVLSFYINHGTIRNFNRYTSFPLQDTVGRRILVWNEPNYESSAFDTVKTFWVVT</sequence>
<reference evidence="1" key="2">
    <citation type="submission" date="2021-09" db="EMBL/GenBank/DDBJ databases">
        <authorList>
            <person name="Jia N."/>
            <person name="Wang J."/>
            <person name="Shi W."/>
            <person name="Du L."/>
            <person name="Sun Y."/>
            <person name="Zhan W."/>
            <person name="Jiang J."/>
            <person name="Wang Q."/>
            <person name="Zhang B."/>
            <person name="Ji P."/>
            <person name="Sakyi L.B."/>
            <person name="Cui X."/>
            <person name="Yuan T."/>
            <person name="Jiang B."/>
            <person name="Yang W."/>
            <person name="Lam T.T.-Y."/>
            <person name="Chang Q."/>
            <person name="Ding S."/>
            <person name="Wang X."/>
            <person name="Zhu J."/>
            <person name="Ruan X."/>
            <person name="Zhao L."/>
            <person name="Wei J."/>
            <person name="Que T."/>
            <person name="Du C."/>
            <person name="Cheng J."/>
            <person name="Dai P."/>
            <person name="Han X."/>
            <person name="Huang E."/>
            <person name="Gao Y."/>
            <person name="Liu J."/>
            <person name="Shao H."/>
            <person name="Ye R."/>
            <person name="Li L."/>
            <person name="Wei W."/>
            <person name="Wang X."/>
            <person name="Wang C."/>
            <person name="Huo Q."/>
            <person name="Li W."/>
            <person name="Guo W."/>
            <person name="Chen H."/>
            <person name="Chen S."/>
            <person name="Zhou L."/>
            <person name="Zhou L."/>
            <person name="Ni X."/>
            <person name="Tian J."/>
            <person name="Zhou Y."/>
            <person name="Sheng Y."/>
            <person name="Liu T."/>
            <person name="Pan Y."/>
            <person name="Xia L."/>
            <person name="Li J."/>
            <person name="Zhao F."/>
            <person name="Cao W."/>
        </authorList>
    </citation>
    <scope>NUCLEOTIDE SEQUENCE</scope>
    <source>
        <strain evidence="1">Rmic-2018</strain>
        <tissue evidence="1">Larvae</tissue>
    </source>
</reference>
<organism evidence="1 2">
    <name type="scientific">Rhipicephalus microplus</name>
    <name type="common">Cattle tick</name>
    <name type="synonym">Boophilus microplus</name>
    <dbReference type="NCBI Taxonomy" id="6941"/>
    <lineage>
        <taxon>Eukaryota</taxon>
        <taxon>Metazoa</taxon>
        <taxon>Ecdysozoa</taxon>
        <taxon>Arthropoda</taxon>
        <taxon>Chelicerata</taxon>
        <taxon>Arachnida</taxon>
        <taxon>Acari</taxon>
        <taxon>Parasitiformes</taxon>
        <taxon>Ixodida</taxon>
        <taxon>Ixodoidea</taxon>
        <taxon>Ixodidae</taxon>
        <taxon>Rhipicephalinae</taxon>
        <taxon>Rhipicephalus</taxon>
        <taxon>Boophilus</taxon>
    </lineage>
</organism>
<dbReference type="Gene3D" id="3.40.50.300">
    <property type="entry name" value="P-loop containing nucleotide triphosphate hydrolases"/>
    <property type="match status" value="1"/>
</dbReference>
<dbReference type="EMBL" id="JABSTU010005778">
    <property type="protein sequence ID" value="KAH7938675.1"/>
    <property type="molecule type" value="Genomic_DNA"/>
</dbReference>
<dbReference type="AlphaFoldDB" id="A0A9J6CWU1"/>
<comment type="caution">
    <text evidence="1">The sequence shown here is derived from an EMBL/GenBank/DDBJ whole genome shotgun (WGS) entry which is preliminary data.</text>
</comment>
<dbReference type="Proteomes" id="UP000821866">
    <property type="component" value="Unassembled WGS sequence"/>
</dbReference>
<keyword evidence="2" id="KW-1185">Reference proteome</keyword>
<dbReference type="InterPro" id="IPR027417">
    <property type="entry name" value="P-loop_NTPase"/>
</dbReference>
<protein>
    <submittedName>
        <fullName evidence="1">Uncharacterized protein</fullName>
    </submittedName>
</protein>
<name>A0A9J6CWU1_RHIMP</name>
<evidence type="ECO:0000313" key="1">
    <source>
        <dbReference type="EMBL" id="KAH7938675.1"/>
    </source>
</evidence>
<evidence type="ECO:0000313" key="2">
    <source>
        <dbReference type="Proteomes" id="UP000821866"/>
    </source>
</evidence>
<reference evidence="1" key="1">
    <citation type="journal article" date="2020" name="Cell">
        <title>Large-Scale Comparative Analyses of Tick Genomes Elucidate Their Genetic Diversity and Vector Capacities.</title>
        <authorList>
            <consortium name="Tick Genome and Microbiome Consortium (TIGMIC)"/>
            <person name="Jia N."/>
            <person name="Wang J."/>
            <person name="Shi W."/>
            <person name="Du L."/>
            <person name="Sun Y."/>
            <person name="Zhan W."/>
            <person name="Jiang J.F."/>
            <person name="Wang Q."/>
            <person name="Zhang B."/>
            <person name="Ji P."/>
            <person name="Bell-Sakyi L."/>
            <person name="Cui X.M."/>
            <person name="Yuan T.T."/>
            <person name="Jiang B.G."/>
            <person name="Yang W.F."/>
            <person name="Lam T.T."/>
            <person name="Chang Q.C."/>
            <person name="Ding S.J."/>
            <person name="Wang X.J."/>
            <person name="Zhu J.G."/>
            <person name="Ruan X.D."/>
            <person name="Zhao L."/>
            <person name="Wei J.T."/>
            <person name="Ye R.Z."/>
            <person name="Que T.C."/>
            <person name="Du C.H."/>
            <person name="Zhou Y.H."/>
            <person name="Cheng J.X."/>
            <person name="Dai P.F."/>
            <person name="Guo W.B."/>
            <person name="Han X.H."/>
            <person name="Huang E.J."/>
            <person name="Li L.F."/>
            <person name="Wei W."/>
            <person name="Gao Y.C."/>
            <person name="Liu J.Z."/>
            <person name="Shao H.Z."/>
            <person name="Wang X."/>
            <person name="Wang C.C."/>
            <person name="Yang T.C."/>
            <person name="Huo Q.B."/>
            <person name="Li W."/>
            <person name="Chen H.Y."/>
            <person name="Chen S.E."/>
            <person name="Zhou L.G."/>
            <person name="Ni X.B."/>
            <person name="Tian J.H."/>
            <person name="Sheng Y."/>
            <person name="Liu T."/>
            <person name="Pan Y.S."/>
            <person name="Xia L.Y."/>
            <person name="Li J."/>
            <person name="Zhao F."/>
            <person name="Cao W.C."/>
        </authorList>
    </citation>
    <scope>NUCLEOTIDE SEQUENCE</scope>
    <source>
        <strain evidence="1">Rmic-2018</strain>
    </source>
</reference>
<accession>A0A9J6CWU1</accession>
<proteinExistence type="predicted"/>
<gene>
    <name evidence="1" type="ORF">HPB51_028806</name>
</gene>
<dbReference type="SUPFAM" id="SSF52540">
    <property type="entry name" value="P-loop containing nucleoside triphosphate hydrolases"/>
    <property type="match status" value="1"/>
</dbReference>